<dbReference type="EMBL" id="JARIHO010000109">
    <property type="protein sequence ID" value="KAJ7303008.1"/>
    <property type="molecule type" value="Genomic_DNA"/>
</dbReference>
<comment type="similarity">
    <text evidence="1">Belongs to the UPF0612 family.</text>
</comment>
<dbReference type="InterPro" id="IPR013902">
    <property type="entry name" value="Mug135-like_C"/>
</dbReference>
<keyword evidence="6" id="KW-1185">Reference proteome</keyword>
<feature type="transmembrane region" description="Helical" evidence="3">
    <location>
        <begin position="124"/>
        <end position="145"/>
    </location>
</feature>
<evidence type="ECO:0000259" key="4">
    <source>
        <dbReference type="Pfam" id="PF08593"/>
    </source>
</evidence>
<dbReference type="AlphaFoldDB" id="A0AAD6Z140"/>
<keyword evidence="3" id="KW-0812">Transmembrane</keyword>
<keyword evidence="3" id="KW-1133">Transmembrane helix</keyword>
<feature type="coiled-coil region" evidence="2">
    <location>
        <begin position="8"/>
        <end position="35"/>
    </location>
</feature>
<sequence>MTEVALTLDAIAASNQALNRRLDMLNTRLDGLQREAAINSNIAKGTGLRIPYTEVLFLDGSQPTVATAAAPAQGAQPARPGHPILPLLSNVAAIRNLTGPDATHYLIGYGIAQIPHLVQERQVLVARCIGCVIDIACTIWVLYFLTPRHILDLTYCLVCGTKTNQHTFGAVWESDTSAAARRRRVCTRPQWQPAASSCVDVYIAPEEHAADAAIGLVRVSSPYAAARRWANRGWMW</sequence>
<evidence type="ECO:0000313" key="6">
    <source>
        <dbReference type="Proteomes" id="UP001218218"/>
    </source>
</evidence>
<dbReference type="Pfam" id="PF08593">
    <property type="entry name" value="Mug135_C"/>
    <property type="match status" value="1"/>
</dbReference>
<evidence type="ECO:0000256" key="3">
    <source>
        <dbReference type="SAM" id="Phobius"/>
    </source>
</evidence>
<gene>
    <name evidence="5" type="ORF">DFH08DRAFT_1089558</name>
</gene>
<dbReference type="Proteomes" id="UP001218218">
    <property type="component" value="Unassembled WGS sequence"/>
</dbReference>
<evidence type="ECO:0000256" key="2">
    <source>
        <dbReference type="SAM" id="Coils"/>
    </source>
</evidence>
<keyword evidence="3" id="KW-0472">Membrane</keyword>
<accession>A0AAD6Z140</accession>
<protein>
    <recommendedName>
        <fullName evidence="4">Mug135-like C-terminal domain-containing protein</fullName>
    </recommendedName>
</protein>
<proteinExistence type="inferred from homology"/>
<evidence type="ECO:0000313" key="5">
    <source>
        <dbReference type="EMBL" id="KAJ7303008.1"/>
    </source>
</evidence>
<name>A0AAD6Z140_9AGAR</name>
<organism evidence="5 6">
    <name type="scientific">Mycena albidolilacea</name>
    <dbReference type="NCBI Taxonomy" id="1033008"/>
    <lineage>
        <taxon>Eukaryota</taxon>
        <taxon>Fungi</taxon>
        <taxon>Dikarya</taxon>
        <taxon>Basidiomycota</taxon>
        <taxon>Agaricomycotina</taxon>
        <taxon>Agaricomycetes</taxon>
        <taxon>Agaricomycetidae</taxon>
        <taxon>Agaricales</taxon>
        <taxon>Marasmiineae</taxon>
        <taxon>Mycenaceae</taxon>
        <taxon>Mycena</taxon>
    </lineage>
</organism>
<evidence type="ECO:0000256" key="1">
    <source>
        <dbReference type="ARBA" id="ARBA00005788"/>
    </source>
</evidence>
<comment type="caution">
    <text evidence="5">The sequence shown here is derived from an EMBL/GenBank/DDBJ whole genome shotgun (WGS) entry which is preliminary data.</text>
</comment>
<reference evidence="5" key="1">
    <citation type="submission" date="2023-03" db="EMBL/GenBank/DDBJ databases">
        <title>Massive genome expansion in bonnet fungi (Mycena s.s.) driven by repeated elements and novel gene families across ecological guilds.</title>
        <authorList>
            <consortium name="Lawrence Berkeley National Laboratory"/>
            <person name="Harder C.B."/>
            <person name="Miyauchi S."/>
            <person name="Viragh M."/>
            <person name="Kuo A."/>
            <person name="Thoen E."/>
            <person name="Andreopoulos B."/>
            <person name="Lu D."/>
            <person name="Skrede I."/>
            <person name="Drula E."/>
            <person name="Henrissat B."/>
            <person name="Morin E."/>
            <person name="Kohler A."/>
            <person name="Barry K."/>
            <person name="LaButti K."/>
            <person name="Morin E."/>
            <person name="Salamov A."/>
            <person name="Lipzen A."/>
            <person name="Mereny Z."/>
            <person name="Hegedus B."/>
            <person name="Baldrian P."/>
            <person name="Stursova M."/>
            <person name="Weitz H."/>
            <person name="Taylor A."/>
            <person name="Grigoriev I.V."/>
            <person name="Nagy L.G."/>
            <person name="Martin F."/>
            <person name="Kauserud H."/>
        </authorList>
    </citation>
    <scope>NUCLEOTIDE SEQUENCE</scope>
    <source>
        <strain evidence="5">CBHHK002</strain>
    </source>
</reference>
<feature type="domain" description="Mug135-like C-terminal" evidence="4">
    <location>
        <begin position="40"/>
        <end position="131"/>
    </location>
</feature>
<keyword evidence="2" id="KW-0175">Coiled coil</keyword>